<keyword evidence="7" id="KW-1185">Reference proteome</keyword>
<proteinExistence type="predicted"/>
<accession>A0A814RYI0</accession>
<dbReference type="EMBL" id="CAJNOL010000859">
    <property type="protein sequence ID" value="CAF1221202.1"/>
    <property type="molecule type" value="Genomic_DNA"/>
</dbReference>
<evidence type="ECO:0000313" key="7">
    <source>
        <dbReference type="Proteomes" id="UP000663870"/>
    </source>
</evidence>
<dbReference type="Proteomes" id="UP000663823">
    <property type="component" value="Unassembled WGS sequence"/>
</dbReference>
<dbReference type="Proteomes" id="UP000663870">
    <property type="component" value="Unassembled WGS sequence"/>
</dbReference>
<protein>
    <submittedName>
        <fullName evidence="2">Uncharacterized protein</fullName>
    </submittedName>
</protein>
<evidence type="ECO:0000313" key="6">
    <source>
        <dbReference type="EMBL" id="CAF3835878.1"/>
    </source>
</evidence>
<dbReference type="EMBL" id="CAJOAX010003093">
    <property type="protein sequence ID" value="CAF3835878.1"/>
    <property type="molecule type" value="Genomic_DNA"/>
</dbReference>
<evidence type="ECO:0000313" key="3">
    <source>
        <dbReference type="EMBL" id="CAF1141146.1"/>
    </source>
</evidence>
<evidence type="ECO:0000313" key="8">
    <source>
        <dbReference type="Proteomes" id="UP000663889"/>
    </source>
</evidence>
<comment type="caution">
    <text evidence="2">The sequence shown here is derived from an EMBL/GenBank/DDBJ whole genome shotgun (WGS) entry which is preliminary data.</text>
</comment>
<dbReference type="OrthoDB" id="10301668at2759"/>
<reference evidence="2" key="1">
    <citation type="submission" date="2021-02" db="EMBL/GenBank/DDBJ databases">
        <authorList>
            <person name="Nowell W R."/>
        </authorList>
    </citation>
    <scope>NUCLEOTIDE SEQUENCE</scope>
</reference>
<evidence type="ECO:0000313" key="5">
    <source>
        <dbReference type="EMBL" id="CAF1221659.1"/>
    </source>
</evidence>
<name>A0A814RYI0_9BILA</name>
<dbReference type="Proteomes" id="UP000663882">
    <property type="component" value="Unassembled WGS sequence"/>
</dbReference>
<dbReference type="AlphaFoldDB" id="A0A814RYI0"/>
<dbReference type="EMBL" id="CAJNOU010001043">
    <property type="protein sequence ID" value="CAF1140714.1"/>
    <property type="molecule type" value="Genomic_DNA"/>
</dbReference>
<dbReference type="Proteomes" id="UP000663854">
    <property type="component" value="Unassembled WGS sequence"/>
</dbReference>
<dbReference type="EMBL" id="CAJNOO010001360">
    <property type="protein sequence ID" value="CAF1141146.1"/>
    <property type="molecule type" value="Genomic_DNA"/>
</dbReference>
<dbReference type="EMBL" id="CAJNOH010000011">
    <property type="protein sequence ID" value="CAF0748186.1"/>
    <property type="molecule type" value="Genomic_DNA"/>
</dbReference>
<gene>
    <name evidence="4" type="ORF">JXQ802_LOCUS25453</name>
    <name evidence="5" type="ORF">JXQ802_LOCUS25472</name>
    <name evidence="6" type="ORF">OTI717_LOCUS20278</name>
    <name evidence="1" type="ORF">PYM288_LOCUS1942</name>
    <name evidence="3" type="ORF">RFH988_LOCUS21395</name>
    <name evidence="2" type="ORF">SEV965_LOCUS17915</name>
</gene>
<dbReference type="EMBL" id="CAJNOL010000860">
    <property type="protein sequence ID" value="CAF1221659.1"/>
    <property type="molecule type" value="Genomic_DNA"/>
</dbReference>
<evidence type="ECO:0000313" key="2">
    <source>
        <dbReference type="EMBL" id="CAF1140714.1"/>
    </source>
</evidence>
<sequence length="77" mass="9593">MNDEKYLKKNNKQRRVRFDLQTISCQPIKTKWTIEEFNDIFKRFRCSVTANYWQSLKERVYEKHNHQIKLGNLTWKK</sequence>
<dbReference type="Proteomes" id="UP000663889">
    <property type="component" value="Unassembled WGS sequence"/>
</dbReference>
<evidence type="ECO:0000313" key="1">
    <source>
        <dbReference type="EMBL" id="CAF0748186.1"/>
    </source>
</evidence>
<evidence type="ECO:0000313" key="4">
    <source>
        <dbReference type="EMBL" id="CAF1221202.1"/>
    </source>
</evidence>
<organism evidence="2 8">
    <name type="scientific">Rotaria sordida</name>
    <dbReference type="NCBI Taxonomy" id="392033"/>
    <lineage>
        <taxon>Eukaryota</taxon>
        <taxon>Metazoa</taxon>
        <taxon>Spiralia</taxon>
        <taxon>Gnathifera</taxon>
        <taxon>Rotifera</taxon>
        <taxon>Eurotatoria</taxon>
        <taxon>Bdelloidea</taxon>
        <taxon>Philodinida</taxon>
        <taxon>Philodinidae</taxon>
        <taxon>Rotaria</taxon>
    </lineage>
</organism>